<evidence type="ECO:0000313" key="6">
    <source>
        <dbReference type="EMBL" id="CAF5041714.1"/>
    </source>
</evidence>
<reference evidence="4" key="1">
    <citation type="submission" date="2021-02" db="EMBL/GenBank/DDBJ databases">
        <authorList>
            <person name="Nowell W R."/>
        </authorList>
    </citation>
    <scope>NUCLEOTIDE SEQUENCE</scope>
</reference>
<dbReference type="EMBL" id="CAJNRF010008213">
    <property type="protein sequence ID" value="CAF2099527.1"/>
    <property type="molecule type" value="Genomic_DNA"/>
</dbReference>
<dbReference type="Proteomes" id="UP000663855">
    <property type="component" value="Unassembled WGS sequence"/>
</dbReference>
<dbReference type="EMBL" id="CAJNRE010003354">
    <property type="protein sequence ID" value="CAF2017059.1"/>
    <property type="molecule type" value="Genomic_DNA"/>
</dbReference>
<dbReference type="Proteomes" id="UP000681967">
    <property type="component" value="Unassembled WGS sequence"/>
</dbReference>
<comment type="caution">
    <text evidence="4">The sequence shown here is derived from an EMBL/GenBank/DDBJ whole genome shotgun (WGS) entry which is preliminary data.</text>
</comment>
<accession>A0A816QWF4</accession>
<evidence type="ECO:0000313" key="4">
    <source>
        <dbReference type="EMBL" id="CAF2064100.1"/>
    </source>
</evidence>
<proteinExistence type="predicted"/>
<dbReference type="EMBL" id="CAJNRG010004207">
    <property type="protein sequence ID" value="CAF2064100.1"/>
    <property type="molecule type" value="Genomic_DNA"/>
</dbReference>
<evidence type="ECO:0000313" key="7">
    <source>
        <dbReference type="EMBL" id="CAF5190021.1"/>
    </source>
</evidence>
<sequence length="90" mass="9914">MNFYGGPYGYSAGENLLGRVPGGYPLAPGDIPQTQSSDIYGLISARNWSSTSPPAYPYNYHYSVKIGPPIPIPSSRYHIYPSDYEYFGVV</sequence>
<gene>
    <name evidence="6" type="ORF">BYL167_LOCUS57011</name>
    <name evidence="2" type="ORF">CJN711_LOCUS17508</name>
    <name evidence="7" type="ORF">GIL414_LOCUS72653</name>
    <name evidence="1" type="ORF">KQP761_LOCUS3818</name>
    <name evidence="3" type="ORF">MBJ925_LOCUS9026</name>
    <name evidence="8" type="ORF">SMN809_LOCUS77313</name>
    <name evidence="5" type="ORF">WKI299_LOCUS19933</name>
    <name evidence="4" type="ORF">XDN619_LOCUS11139</name>
</gene>
<dbReference type="EMBL" id="CAJOBJ010336874">
    <property type="protein sequence ID" value="CAF5190021.1"/>
    <property type="molecule type" value="Genomic_DNA"/>
</dbReference>
<dbReference type="Proteomes" id="UP000681720">
    <property type="component" value="Unassembled WGS sequence"/>
</dbReference>
<name>A0A816QWF4_9BILA</name>
<dbReference type="AlphaFoldDB" id="A0A816QWF4"/>
<protein>
    <submittedName>
        <fullName evidence="4">Uncharacterized protein</fullName>
    </submittedName>
</protein>
<dbReference type="Proteomes" id="UP000676336">
    <property type="component" value="Unassembled WGS sequence"/>
</dbReference>
<evidence type="ECO:0000313" key="9">
    <source>
        <dbReference type="Proteomes" id="UP000663887"/>
    </source>
</evidence>
<dbReference type="Proteomes" id="UP000663887">
    <property type="component" value="Unassembled WGS sequence"/>
</dbReference>
<dbReference type="EMBL" id="CAJOBH010224087">
    <property type="protein sequence ID" value="CAF5041714.1"/>
    <property type="molecule type" value="Genomic_DNA"/>
</dbReference>
<evidence type="ECO:0000313" key="5">
    <source>
        <dbReference type="EMBL" id="CAF2099527.1"/>
    </source>
</evidence>
<evidence type="ECO:0000313" key="2">
    <source>
        <dbReference type="EMBL" id="CAF1312583.1"/>
    </source>
</evidence>
<dbReference type="EMBL" id="CAJNOW010000543">
    <property type="protein sequence ID" value="CAF1281763.1"/>
    <property type="molecule type" value="Genomic_DNA"/>
</dbReference>
<evidence type="ECO:0000313" key="1">
    <source>
        <dbReference type="EMBL" id="CAF1281763.1"/>
    </source>
</evidence>
<dbReference type="EMBL" id="CAJNOV010008149">
    <property type="protein sequence ID" value="CAF1312583.1"/>
    <property type="molecule type" value="Genomic_DNA"/>
</dbReference>
<dbReference type="OrthoDB" id="10443834at2759"/>
<evidence type="ECO:0000313" key="8">
    <source>
        <dbReference type="EMBL" id="CAF5207395.1"/>
    </source>
</evidence>
<dbReference type="Proteomes" id="UP000663824">
    <property type="component" value="Unassembled WGS sequence"/>
</dbReference>
<evidence type="ECO:0000313" key="3">
    <source>
        <dbReference type="EMBL" id="CAF2017059.1"/>
    </source>
</evidence>
<dbReference type="Proteomes" id="UP000663834">
    <property type="component" value="Unassembled WGS sequence"/>
</dbReference>
<dbReference type="EMBL" id="CAJOBI010337046">
    <property type="protein sequence ID" value="CAF5207395.1"/>
    <property type="molecule type" value="Genomic_DNA"/>
</dbReference>
<dbReference type="Proteomes" id="UP000663856">
    <property type="component" value="Unassembled WGS sequence"/>
</dbReference>
<organism evidence="4 9">
    <name type="scientific">Rotaria magnacalcarata</name>
    <dbReference type="NCBI Taxonomy" id="392030"/>
    <lineage>
        <taxon>Eukaryota</taxon>
        <taxon>Metazoa</taxon>
        <taxon>Spiralia</taxon>
        <taxon>Gnathifera</taxon>
        <taxon>Rotifera</taxon>
        <taxon>Eurotatoria</taxon>
        <taxon>Bdelloidea</taxon>
        <taxon>Philodinida</taxon>
        <taxon>Philodinidae</taxon>
        <taxon>Rotaria</taxon>
    </lineage>
</organism>